<keyword evidence="5" id="KW-1015">Disulfide bond</keyword>
<dbReference type="RefSeq" id="XP_007774719.1">
    <property type="nucleotide sequence ID" value="XM_007776529.1"/>
</dbReference>
<evidence type="ECO:0000256" key="1">
    <source>
        <dbReference type="ARBA" id="ARBA00010609"/>
    </source>
</evidence>
<evidence type="ECO:0000313" key="12">
    <source>
        <dbReference type="Proteomes" id="UP000053558"/>
    </source>
</evidence>
<comment type="caution">
    <text evidence="11">The sequence shown here is derived from an EMBL/GenBank/DDBJ whole genome shotgun (WGS) entry which is preliminary data.</text>
</comment>
<proteinExistence type="inferred from homology"/>
<dbReference type="PROSITE" id="PS00079">
    <property type="entry name" value="MULTICOPPER_OXIDASE1"/>
    <property type="match status" value="1"/>
</dbReference>
<dbReference type="InterPro" id="IPR033138">
    <property type="entry name" value="Cu_oxidase_CS"/>
</dbReference>
<keyword evidence="3" id="KW-0560">Oxidoreductase</keyword>
<evidence type="ECO:0000313" key="11">
    <source>
        <dbReference type="EMBL" id="EIW75316.1"/>
    </source>
</evidence>
<evidence type="ECO:0000259" key="8">
    <source>
        <dbReference type="Pfam" id="PF00394"/>
    </source>
</evidence>
<dbReference type="KEGG" id="cput:CONPUDRAFT_159442"/>
<dbReference type="PANTHER" id="PTHR11709:SF511">
    <property type="entry name" value="LACCASE"/>
    <property type="match status" value="1"/>
</dbReference>
<evidence type="ECO:0000256" key="5">
    <source>
        <dbReference type="ARBA" id="ARBA00023157"/>
    </source>
</evidence>
<keyword evidence="2" id="KW-0479">Metal-binding</keyword>
<dbReference type="CDD" id="cd13903">
    <property type="entry name" value="CuRO_3_Tv-LCC_like"/>
    <property type="match status" value="1"/>
</dbReference>
<dbReference type="GeneID" id="19204088"/>
<sequence>MLLLLLLLALAPACLAVSVSRVESGDYGPVTAYAPPPVGPSANLIVNDVIVAPDGFVRPATVVNGGTPGPLIKINKNDPIKINVINNLTNPNLAEVTSVHWHGIFEHGRQWADGVAFVTQCPIIPNDAFTYKLNATGQTGTYWYHSHYSVQYCDGLRGPLVIYDPEDPYADMYDVDDESTVITIADWYHQPANLLNATFGAVLPDATLINGKGRYWNSTSDVDLGVIEVEQGKSYRFRIVGMQCNLYFNFTIAGHKMTVIETDGIEIDPVEVDSISVFAAQRYSVVVTANQPIDNYWIRLTSENTTSTFINGMNSAIFRYKGAPDADPTNSTVTSTTPLIDSNIHPLINPGAPGVHEIGQADVNINLDLGFNLTNTVNPYFFINNVTFFNPDVPVLLQILNGAVHPSQLLPKGSVYELLRNKVIELSLPVSSTANAAGAPHPFHLHGHVFDVIRAPGNSTPNFVNPPRRDVISTGTLGDNVTIRFVTDNSGPWFLHCHIDWHLSHGFAVVMAENPPATAAHRNDIPTSWNELCPDYNAFIAADPDNGRLLSHEFGMLPSTEEQVILSLPESHMRFGHHGLDPF</sequence>
<gene>
    <name evidence="11" type="primary">Cplcc4</name>
    <name evidence="11" type="ORF">CONPUDRAFT_159442</name>
</gene>
<reference evidence="12" key="1">
    <citation type="journal article" date="2012" name="Science">
        <title>The Paleozoic origin of enzymatic lignin decomposition reconstructed from 31 fungal genomes.</title>
        <authorList>
            <person name="Floudas D."/>
            <person name="Binder M."/>
            <person name="Riley R."/>
            <person name="Barry K."/>
            <person name="Blanchette R.A."/>
            <person name="Henrissat B."/>
            <person name="Martinez A.T."/>
            <person name="Otillar R."/>
            <person name="Spatafora J.W."/>
            <person name="Yadav J.S."/>
            <person name="Aerts A."/>
            <person name="Benoit I."/>
            <person name="Boyd A."/>
            <person name="Carlson A."/>
            <person name="Copeland A."/>
            <person name="Coutinho P.M."/>
            <person name="de Vries R.P."/>
            <person name="Ferreira P."/>
            <person name="Findley K."/>
            <person name="Foster B."/>
            <person name="Gaskell J."/>
            <person name="Glotzer D."/>
            <person name="Gorecki P."/>
            <person name="Heitman J."/>
            <person name="Hesse C."/>
            <person name="Hori C."/>
            <person name="Igarashi K."/>
            <person name="Jurgens J.A."/>
            <person name="Kallen N."/>
            <person name="Kersten P."/>
            <person name="Kohler A."/>
            <person name="Kuees U."/>
            <person name="Kumar T.K.A."/>
            <person name="Kuo A."/>
            <person name="LaButti K."/>
            <person name="Larrondo L.F."/>
            <person name="Lindquist E."/>
            <person name="Ling A."/>
            <person name="Lombard V."/>
            <person name="Lucas S."/>
            <person name="Lundell T."/>
            <person name="Martin R."/>
            <person name="McLaughlin D.J."/>
            <person name="Morgenstern I."/>
            <person name="Morin E."/>
            <person name="Murat C."/>
            <person name="Nagy L.G."/>
            <person name="Nolan M."/>
            <person name="Ohm R.A."/>
            <person name="Patyshakuliyeva A."/>
            <person name="Rokas A."/>
            <person name="Ruiz-Duenas F.J."/>
            <person name="Sabat G."/>
            <person name="Salamov A."/>
            <person name="Samejima M."/>
            <person name="Schmutz J."/>
            <person name="Slot J.C."/>
            <person name="St John F."/>
            <person name="Stenlid J."/>
            <person name="Sun H."/>
            <person name="Sun S."/>
            <person name="Syed K."/>
            <person name="Tsang A."/>
            <person name="Wiebenga A."/>
            <person name="Young D."/>
            <person name="Pisabarro A."/>
            <person name="Eastwood D.C."/>
            <person name="Martin F."/>
            <person name="Cullen D."/>
            <person name="Grigoriev I.V."/>
            <person name="Hibbett D.S."/>
        </authorList>
    </citation>
    <scope>NUCLEOTIDE SEQUENCE [LARGE SCALE GENOMIC DNA]</scope>
    <source>
        <strain evidence="12">RWD-64-598 SS2</strain>
    </source>
</reference>
<evidence type="ECO:0000256" key="3">
    <source>
        <dbReference type="ARBA" id="ARBA00023002"/>
    </source>
</evidence>
<dbReference type="GO" id="GO:0005507">
    <property type="term" value="F:copper ion binding"/>
    <property type="evidence" value="ECO:0007669"/>
    <property type="project" value="InterPro"/>
</dbReference>
<dbReference type="InterPro" id="IPR001117">
    <property type="entry name" value="Cu-oxidase_2nd"/>
</dbReference>
<dbReference type="InterPro" id="IPR011706">
    <property type="entry name" value="Cu-oxidase_C"/>
</dbReference>
<dbReference type="InterPro" id="IPR011707">
    <property type="entry name" value="Cu-oxidase-like_N"/>
</dbReference>
<keyword evidence="12" id="KW-1185">Reference proteome</keyword>
<dbReference type="SMR" id="A0A5M3M8Q6"/>
<feature type="domain" description="Plastocyanin-like" evidence="9">
    <location>
        <begin position="389"/>
        <end position="515"/>
    </location>
</feature>
<dbReference type="InterPro" id="IPR045087">
    <property type="entry name" value="Cu-oxidase_fam"/>
</dbReference>
<evidence type="ECO:0000259" key="9">
    <source>
        <dbReference type="Pfam" id="PF07731"/>
    </source>
</evidence>
<evidence type="ECO:0000259" key="10">
    <source>
        <dbReference type="Pfam" id="PF07732"/>
    </source>
</evidence>
<dbReference type="OrthoDB" id="2121828at2759"/>
<dbReference type="AlphaFoldDB" id="A0A5M3M8Q6"/>
<keyword evidence="7" id="KW-0732">Signal</keyword>
<evidence type="ECO:0000256" key="7">
    <source>
        <dbReference type="SAM" id="SignalP"/>
    </source>
</evidence>
<dbReference type="EMBL" id="JH711589">
    <property type="protein sequence ID" value="EIW75316.1"/>
    <property type="molecule type" value="Genomic_DNA"/>
</dbReference>
<dbReference type="FunFam" id="2.60.40.420:FF:000045">
    <property type="entry name" value="Laccase 2"/>
    <property type="match status" value="1"/>
</dbReference>
<evidence type="ECO:0000256" key="6">
    <source>
        <dbReference type="ARBA" id="ARBA00023180"/>
    </source>
</evidence>
<dbReference type="Pfam" id="PF07732">
    <property type="entry name" value="Cu-oxidase_3"/>
    <property type="match status" value="1"/>
</dbReference>
<protein>
    <submittedName>
        <fullName evidence="11">Laccase</fullName>
    </submittedName>
</protein>
<dbReference type="Pfam" id="PF07731">
    <property type="entry name" value="Cu-oxidase_2"/>
    <property type="match status" value="1"/>
</dbReference>
<dbReference type="InterPro" id="IPR008972">
    <property type="entry name" value="Cupredoxin"/>
</dbReference>
<dbReference type="OMA" id="TDTIFMS"/>
<keyword evidence="4" id="KW-0186">Copper</keyword>
<dbReference type="SUPFAM" id="SSF49503">
    <property type="entry name" value="Cupredoxins"/>
    <property type="match status" value="3"/>
</dbReference>
<accession>A0A5M3M8Q6</accession>
<dbReference type="GO" id="GO:0016491">
    <property type="term" value="F:oxidoreductase activity"/>
    <property type="evidence" value="ECO:0007669"/>
    <property type="project" value="UniProtKB-KW"/>
</dbReference>
<feature type="domain" description="Plastocyanin-like" evidence="10">
    <location>
        <begin position="51"/>
        <end position="166"/>
    </location>
</feature>
<feature type="domain" description="Plastocyanin-like" evidence="8">
    <location>
        <begin position="178"/>
        <end position="323"/>
    </location>
</feature>
<organism evidence="11 12">
    <name type="scientific">Coniophora puteana (strain RWD-64-598)</name>
    <name type="common">Brown rot fungus</name>
    <dbReference type="NCBI Taxonomy" id="741705"/>
    <lineage>
        <taxon>Eukaryota</taxon>
        <taxon>Fungi</taxon>
        <taxon>Dikarya</taxon>
        <taxon>Basidiomycota</taxon>
        <taxon>Agaricomycotina</taxon>
        <taxon>Agaricomycetes</taxon>
        <taxon>Agaricomycetidae</taxon>
        <taxon>Boletales</taxon>
        <taxon>Coniophorineae</taxon>
        <taxon>Coniophoraceae</taxon>
        <taxon>Coniophora</taxon>
    </lineage>
</organism>
<evidence type="ECO:0000256" key="4">
    <source>
        <dbReference type="ARBA" id="ARBA00023008"/>
    </source>
</evidence>
<dbReference type="Gene3D" id="2.60.40.420">
    <property type="entry name" value="Cupredoxins - blue copper proteins"/>
    <property type="match status" value="3"/>
</dbReference>
<name>A0A5M3M8Q6_CONPW</name>
<comment type="similarity">
    <text evidence="1">Belongs to the multicopper oxidase family.</text>
</comment>
<dbReference type="Proteomes" id="UP000053558">
    <property type="component" value="Unassembled WGS sequence"/>
</dbReference>
<dbReference type="PANTHER" id="PTHR11709">
    <property type="entry name" value="MULTI-COPPER OXIDASE"/>
    <property type="match status" value="1"/>
</dbReference>
<keyword evidence="6" id="KW-0325">Glycoprotein</keyword>
<feature type="signal peptide" evidence="7">
    <location>
        <begin position="1"/>
        <end position="16"/>
    </location>
</feature>
<evidence type="ECO:0000256" key="2">
    <source>
        <dbReference type="ARBA" id="ARBA00022723"/>
    </source>
</evidence>
<dbReference type="Pfam" id="PF00394">
    <property type="entry name" value="Cu-oxidase"/>
    <property type="match status" value="1"/>
</dbReference>
<feature type="chain" id="PRO_5024285033" evidence="7">
    <location>
        <begin position="17"/>
        <end position="583"/>
    </location>
</feature>